<evidence type="ECO:0000313" key="9">
    <source>
        <dbReference type="EMBL" id="ELY38128.1"/>
    </source>
</evidence>
<dbReference type="HOGENOM" id="CLU_038813_0_0_2"/>
<dbReference type="Proteomes" id="UP000000390">
    <property type="component" value="Chromosome"/>
</dbReference>
<evidence type="ECO:0000259" key="7">
    <source>
        <dbReference type="Pfam" id="PF02608"/>
    </source>
</evidence>
<dbReference type="EMBL" id="CP002062">
    <property type="protein sequence ID" value="ADJ16032.1"/>
    <property type="molecule type" value="Genomic_DNA"/>
</dbReference>
<dbReference type="GeneID" id="9420467"/>
<keyword evidence="4" id="KW-0732">Signal</keyword>
<dbReference type="GO" id="GO:0005886">
    <property type="term" value="C:plasma membrane"/>
    <property type="evidence" value="ECO:0007669"/>
    <property type="project" value="UniProtKB-SubCell"/>
</dbReference>
<dbReference type="InterPro" id="IPR003760">
    <property type="entry name" value="PnrA-like"/>
</dbReference>
<evidence type="ECO:0000256" key="5">
    <source>
        <dbReference type="ARBA" id="ARBA00023136"/>
    </source>
</evidence>
<dbReference type="Pfam" id="PF02608">
    <property type="entry name" value="Bmp"/>
    <property type="match status" value="1"/>
</dbReference>
<keyword evidence="3" id="KW-1003">Cell membrane</keyword>
<evidence type="ECO:0000256" key="4">
    <source>
        <dbReference type="ARBA" id="ARBA00022729"/>
    </source>
</evidence>
<dbReference type="InterPro" id="IPR028082">
    <property type="entry name" value="Peripla_BP_I"/>
</dbReference>
<dbReference type="InterPro" id="IPR050957">
    <property type="entry name" value="BMP_lipoprotein"/>
</dbReference>
<feature type="domain" description="ABC transporter substrate-binding protein PnrA-like" evidence="7">
    <location>
        <begin position="46"/>
        <end position="354"/>
    </location>
</feature>
<keyword evidence="5" id="KW-0472">Membrane</keyword>
<dbReference type="eggNOG" id="arCOG00258">
    <property type="taxonomic scope" value="Archaea"/>
</dbReference>
<evidence type="ECO:0000256" key="2">
    <source>
        <dbReference type="ARBA" id="ARBA00008610"/>
    </source>
</evidence>
<dbReference type="PANTHER" id="PTHR34296:SF2">
    <property type="entry name" value="ABC TRANSPORTER GUANOSINE-BINDING PROTEIN NUPN"/>
    <property type="match status" value="1"/>
</dbReference>
<accession>D8J7L2</accession>
<evidence type="ECO:0000256" key="1">
    <source>
        <dbReference type="ARBA" id="ARBA00004193"/>
    </source>
</evidence>
<dbReference type="STRING" id="795797.HacjB3_13255"/>
<name>D8J7L2_HALJB</name>
<dbReference type="OrthoDB" id="26626at2157"/>
<evidence type="ECO:0000313" key="10">
    <source>
        <dbReference type="Proteomes" id="UP000000390"/>
    </source>
</evidence>
<evidence type="ECO:0000256" key="6">
    <source>
        <dbReference type="ARBA" id="ARBA00023288"/>
    </source>
</evidence>
<evidence type="ECO:0000313" key="11">
    <source>
        <dbReference type="Proteomes" id="UP000011645"/>
    </source>
</evidence>
<dbReference type="AlphaFoldDB" id="D8J7L2"/>
<sequence length="359" mass="37254">MRRRTFLTSTAAGVPVLTAGCLINDEGNGGGGGDGGAGDSDVTVGIVYSTGGLGDESFNDMANQGIERAQEELGIEYQSAEPGSPADMNDMQRQFAGNDAIDVVVCIGFDHEADLQNNATEFSDTQFVLVDAVVEAENVASYVFREQEGSFQVGHLAGLLTGTEYAHGGGETNPTESIVGFVGGEETSLIERFEAGYVAGAQYADEAIQTPSAYAGSWTDPTTGQEIASGMYNDGADIVYHAAGGTGGGVFEAAQSSGRFAIGVDDDQSVSAEAFSDVIVASMIKRVDTAVFESIQSIVEDSFEGGQVNDLGLEEEGVGAVIGQDFEGELPTEITDALAESRQAIIDGEIDVPTTRDGL</sequence>
<dbReference type="Proteomes" id="UP000011645">
    <property type="component" value="Unassembled WGS sequence"/>
</dbReference>
<comment type="similarity">
    <text evidence="2">Belongs to the BMP lipoprotein family.</text>
</comment>
<evidence type="ECO:0000256" key="3">
    <source>
        <dbReference type="ARBA" id="ARBA00022475"/>
    </source>
</evidence>
<dbReference type="PROSITE" id="PS51257">
    <property type="entry name" value="PROKAR_LIPOPROTEIN"/>
    <property type="match status" value="1"/>
</dbReference>
<dbReference type="KEGG" id="hje:HacjB3_13255"/>
<dbReference type="CDD" id="cd06354">
    <property type="entry name" value="PBP1_PrnA-like"/>
    <property type="match status" value="1"/>
</dbReference>
<keyword evidence="11" id="KW-1185">Reference proteome</keyword>
<keyword evidence="6" id="KW-0449">Lipoprotein</keyword>
<dbReference type="SUPFAM" id="SSF53822">
    <property type="entry name" value="Periplasmic binding protein-like I"/>
    <property type="match status" value="1"/>
</dbReference>
<dbReference type="Gene3D" id="3.40.50.2300">
    <property type="match status" value="2"/>
</dbReference>
<organism evidence="8 10">
    <name type="scientific">Halalkalicoccus jeotgali (strain DSM 18796 / CECT 7217 / JCM 14584 / KCTC 4019 / B3)</name>
    <dbReference type="NCBI Taxonomy" id="795797"/>
    <lineage>
        <taxon>Archaea</taxon>
        <taxon>Methanobacteriati</taxon>
        <taxon>Methanobacteriota</taxon>
        <taxon>Stenosarchaea group</taxon>
        <taxon>Halobacteria</taxon>
        <taxon>Halobacteriales</taxon>
        <taxon>Halococcaceae</taxon>
        <taxon>Halalkalicoccus</taxon>
    </lineage>
</organism>
<reference evidence="8 10" key="1">
    <citation type="journal article" date="2010" name="J. Bacteriol.">
        <title>Complete genome sequence of Halalkalicoccus jeotgali B3(T), an extremely halophilic archaeon.</title>
        <authorList>
            <person name="Roh S.W."/>
            <person name="Nam Y.D."/>
            <person name="Nam S.H."/>
            <person name="Choi S.H."/>
            <person name="Park H.S."/>
            <person name="Bae J.W."/>
        </authorList>
    </citation>
    <scope>NUCLEOTIDE SEQUENCE [LARGE SCALE GENOMIC DNA]</scope>
    <source>
        <strain evidence="8">B3</strain>
        <strain evidence="10">DSM 18796 / CECT 7217 / JCM 14584 / KCTC 4019 / B3</strain>
    </source>
</reference>
<dbReference type="PANTHER" id="PTHR34296">
    <property type="entry name" value="TRANSCRIPTIONAL ACTIVATOR PROTEIN MED"/>
    <property type="match status" value="1"/>
</dbReference>
<comment type="subcellular location">
    <subcellularLocation>
        <location evidence="1">Cell membrane</location>
        <topology evidence="1">Lipid-anchor</topology>
    </subcellularLocation>
</comment>
<gene>
    <name evidence="8" type="ordered locus">HacjB3_13255</name>
    <name evidence="9" type="ORF">C497_08459</name>
</gene>
<dbReference type="PATRIC" id="fig|795797.18.peg.2651"/>
<evidence type="ECO:0000313" key="8">
    <source>
        <dbReference type="EMBL" id="ADJ16032.1"/>
    </source>
</evidence>
<protein>
    <submittedName>
        <fullName evidence="9">ABC transporter periplasmic substrate-binding protein</fullName>
    </submittedName>
    <submittedName>
        <fullName evidence="8">ABC-type transport system periplasmic substrate-binding protein (Probable substrate sugar)</fullName>
    </submittedName>
</protein>
<dbReference type="EMBL" id="AOHV01000024">
    <property type="protein sequence ID" value="ELY38128.1"/>
    <property type="molecule type" value="Genomic_DNA"/>
</dbReference>
<dbReference type="RefSeq" id="WP_008415988.1">
    <property type="nucleotide sequence ID" value="NC_014297.1"/>
</dbReference>
<proteinExistence type="inferred from homology"/>
<reference evidence="9 11" key="2">
    <citation type="journal article" date="2014" name="PLoS Genet.">
        <title>Phylogenetically driven sequencing of extremely halophilic archaea reveals strategies for static and dynamic osmo-response.</title>
        <authorList>
            <person name="Becker E.A."/>
            <person name="Seitzer P.M."/>
            <person name="Tritt A."/>
            <person name="Larsen D."/>
            <person name="Krusor M."/>
            <person name="Yao A.I."/>
            <person name="Wu D."/>
            <person name="Madern D."/>
            <person name="Eisen J.A."/>
            <person name="Darling A.E."/>
            <person name="Facciotti M.T."/>
        </authorList>
    </citation>
    <scope>NUCLEOTIDE SEQUENCE [LARGE SCALE GENOMIC DNA]</scope>
    <source>
        <strain evidence="9">B3</strain>
        <strain evidence="11">DSM 18796 / CECT 7217 / JCM 14584 / KCTC 4019 / B3</strain>
    </source>
</reference>